<dbReference type="InterPro" id="IPR009057">
    <property type="entry name" value="Homeodomain-like_sf"/>
</dbReference>
<keyword evidence="6" id="KW-1185">Reference proteome</keyword>
<evidence type="ECO:0000313" key="5">
    <source>
        <dbReference type="EMBL" id="NYA69561.1"/>
    </source>
</evidence>
<dbReference type="AlphaFoldDB" id="A0A7Y8XZF3"/>
<dbReference type="PROSITE" id="PS01124">
    <property type="entry name" value="HTH_ARAC_FAMILY_2"/>
    <property type="match status" value="1"/>
</dbReference>
<dbReference type="InterPro" id="IPR054015">
    <property type="entry name" value="ExsA-like_N"/>
</dbReference>
<dbReference type="InterPro" id="IPR037923">
    <property type="entry name" value="HTH-like"/>
</dbReference>
<dbReference type="GO" id="GO:0043565">
    <property type="term" value="F:sequence-specific DNA binding"/>
    <property type="evidence" value="ECO:0007669"/>
    <property type="project" value="InterPro"/>
</dbReference>
<organism evidence="5 6">
    <name type="scientific">Flavobacterium agri</name>
    <dbReference type="NCBI Taxonomy" id="2743471"/>
    <lineage>
        <taxon>Bacteria</taxon>
        <taxon>Pseudomonadati</taxon>
        <taxon>Bacteroidota</taxon>
        <taxon>Flavobacteriia</taxon>
        <taxon>Flavobacteriales</taxon>
        <taxon>Flavobacteriaceae</taxon>
        <taxon>Flavobacterium</taxon>
    </lineage>
</organism>
<dbReference type="SUPFAM" id="SSF46689">
    <property type="entry name" value="Homeodomain-like"/>
    <property type="match status" value="1"/>
</dbReference>
<dbReference type="GO" id="GO:0003700">
    <property type="term" value="F:DNA-binding transcription factor activity"/>
    <property type="evidence" value="ECO:0007669"/>
    <property type="project" value="InterPro"/>
</dbReference>
<gene>
    <name evidence="5" type="ORF">HZF10_01420</name>
</gene>
<comment type="caution">
    <text evidence="5">The sequence shown here is derived from an EMBL/GenBank/DDBJ whole genome shotgun (WGS) entry which is preliminary data.</text>
</comment>
<name>A0A7Y8XZF3_9FLAO</name>
<proteinExistence type="predicted"/>
<dbReference type="SMART" id="SM00342">
    <property type="entry name" value="HTH_ARAC"/>
    <property type="match status" value="1"/>
</dbReference>
<dbReference type="Pfam" id="PF22200">
    <property type="entry name" value="ExsA_N"/>
    <property type="match status" value="1"/>
</dbReference>
<dbReference type="Gene3D" id="1.10.10.60">
    <property type="entry name" value="Homeodomain-like"/>
    <property type="match status" value="1"/>
</dbReference>
<keyword evidence="3" id="KW-0804">Transcription</keyword>
<evidence type="ECO:0000256" key="3">
    <source>
        <dbReference type="ARBA" id="ARBA00023163"/>
    </source>
</evidence>
<protein>
    <submittedName>
        <fullName evidence="5">Helix-turn-helix transcriptional regulator</fullName>
    </submittedName>
</protein>
<dbReference type="Pfam" id="PF12833">
    <property type="entry name" value="HTH_18"/>
    <property type="match status" value="1"/>
</dbReference>
<dbReference type="InterPro" id="IPR018060">
    <property type="entry name" value="HTH_AraC"/>
</dbReference>
<sequence length="266" mass="30970">MDDLKNPPIAYSCYYTRHREGEQFVREHVFSYQISGTLTVNTGDAEHISREGDFRFIKRNQLLKFVKQPGEQGVFKSLSIYLDQATLKDLARDLGIENPKNHVEAEKVIPLPERPLFKSFMDSLLPYVHSETPINYQLALLKQREALLILLQAHPELKDILFDFSAPGKIDLEAFMNKNFQFNVHLDRFAYLTGRSLATFKRDFERIFKMSPSKWLQQRRLQEAHYLIAEKGKAPSNVYLQTGFENLSHFSFAFKKMYGISPSRLV</sequence>
<dbReference type="PANTHER" id="PTHR46796:SF12">
    <property type="entry name" value="HTH-TYPE DNA-BINDING TRANSCRIPTIONAL ACTIVATOR EUTR"/>
    <property type="match status" value="1"/>
</dbReference>
<dbReference type="SUPFAM" id="SSF51215">
    <property type="entry name" value="Regulatory protein AraC"/>
    <property type="match status" value="1"/>
</dbReference>
<dbReference type="Proteomes" id="UP000535020">
    <property type="component" value="Unassembled WGS sequence"/>
</dbReference>
<evidence type="ECO:0000259" key="4">
    <source>
        <dbReference type="PROSITE" id="PS01124"/>
    </source>
</evidence>
<dbReference type="EMBL" id="JACBJI010000001">
    <property type="protein sequence ID" value="NYA69561.1"/>
    <property type="molecule type" value="Genomic_DNA"/>
</dbReference>
<reference evidence="5 6" key="1">
    <citation type="submission" date="2020-07" db="EMBL/GenBank/DDBJ databases">
        <authorList>
            <person name="Sun Q."/>
        </authorList>
    </citation>
    <scope>NUCLEOTIDE SEQUENCE [LARGE SCALE GENOMIC DNA]</scope>
    <source>
        <strain evidence="5 6">MAH-1</strain>
    </source>
</reference>
<dbReference type="RefSeq" id="WP_176004384.1">
    <property type="nucleotide sequence ID" value="NZ_JABWMI010000002.1"/>
</dbReference>
<dbReference type="InterPro" id="IPR050204">
    <property type="entry name" value="AraC_XylS_family_regulators"/>
</dbReference>
<evidence type="ECO:0000256" key="2">
    <source>
        <dbReference type="ARBA" id="ARBA00023125"/>
    </source>
</evidence>
<keyword evidence="2" id="KW-0238">DNA-binding</keyword>
<feature type="domain" description="HTH araC/xylS-type" evidence="4">
    <location>
        <begin position="170"/>
        <end position="266"/>
    </location>
</feature>
<accession>A0A7Y8XZF3</accession>
<evidence type="ECO:0000256" key="1">
    <source>
        <dbReference type="ARBA" id="ARBA00023015"/>
    </source>
</evidence>
<keyword evidence="1" id="KW-0805">Transcription regulation</keyword>
<evidence type="ECO:0000313" key="6">
    <source>
        <dbReference type="Proteomes" id="UP000535020"/>
    </source>
</evidence>
<dbReference type="PANTHER" id="PTHR46796">
    <property type="entry name" value="HTH-TYPE TRANSCRIPTIONAL ACTIVATOR RHAS-RELATED"/>
    <property type="match status" value="1"/>
</dbReference>